<dbReference type="Gene3D" id="3.60.21.10">
    <property type="match status" value="1"/>
</dbReference>
<evidence type="ECO:0000259" key="4">
    <source>
        <dbReference type="SMART" id="SM00065"/>
    </source>
</evidence>
<feature type="compositionally biased region" description="Basic and acidic residues" evidence="3">
    <location>
        <begin position="465"/>
        <end position="480"/>
    </location>
</feature>
<feature type="region of interest" description="Disordered" evidence="3">
    <location>
        <begin position="1510"/>
        <end position="1532"/>
    </location>
</feature>
<evidence type="ECO:0000313" key="6">
    <source>
        <dbReference type="Proteomes" id="UP000051952"/>
    </source>
</evidence>
<feature type="region of interest" description="Disordered" evidence="3">
    <location>
        <begin position="1699"/>
        <end position="1759"/>
    </location>
</feature>
<feature type="domain" description="GAF" evidence="4">
    <location>
        <begin position="1816"/>
        <end position="1964"/>
    </location>
</feature>
<dbReference type="GO" id="GO:0009166">
    <property type="term" value="P:nucleotide catabolic process"/>
    <property type="evidence" value="ECO:0007669"/>
    <property type="project" value="InterPro"/>
</dbReference>
<dbReference type="SMART" id="SM00065">
    <property type="entry name" value="GAF"/>
    <property type="match status" value="2"/>
</dbReference>
<dbReference type="SUPFAM" id="SSF56300">
    <property type="entry name" value="Metallo-dependent phosphatases"/>
    <property type="match status" value="1"/>
</dbReference>
<organism evidence="5 6">
    <name type="scientific">Bodo saltans</name>
    <name type="common">Flagellated protozoan</name>
    <dbReference type="NCBI Taxonomy" id="75058"/>
    <lineage>
        <taxon>Eukaryota</taxon>
        <taxon>Discoba</taxon>
        <taxon>Euglenozoa</taxon>
        <taxon>Kinetoplastea</taxon>
        <taxon>Metakinetoplastina</taxon>
        <taxon>Eubodonida</taxon>
        <taxon>Bodonidae</taxon>
        <taxon>Bodo</taxon>
    </lineage>
</organism>
<dbReference type="Proteomes" id="UP000051952">
    <property type="component" value="Unassembled WGS sequence"/>
</dbReference>
<accession>A0A0S4KJ47</accession>
<dbReference type="PANTHER" id="PTHR11575">
    <property type="entry name" value="5'-NUCLEOTIDASE-RELATED"/>
    <property type="match status" value="1"/>
</dbReference>
<feature type="region of interest" description="Disordered" evidence="3">
    <location>
        <begin position="370"/>
        <end position="411"/>
    </location>
</feature>
<feature type="region of interest" description="Disordered" evidence="3">
    <location>
        <begin position="94"/>
        <end position="132"/>
    </location>
</feature>
<dbReference type="Gene3D" id="3.30.450.40">
    <property type="match status" value="2"/>
</dbReference>
<dbReference type="PRINTS" id="PR01607">
    <property type="entry name" value="APYRASEFAMLY"/>
</dbReference>
<dbReference type="InterPro" id="IPR003018">
    <property type="entry name" value="GAF"/>
</dbReference>
<feature type="compositionally biased region" description="Low complexity" evidence="3">
    <location>
        <begin position="560"/>
        <end position="576"/>
    </location>
</feature>
<feature type="compositionally biased region" description="Basic residues" evidence="3">
    <location>
        <begin position="1750"/>
        <end position="1759"/>
    </location>
</feature>
<feature type="compositionally biased region" description="Acidic residues" evidence="3">
    <location>
        <begin position="1718"/>
        <end position="1730"/>
    </location>
</feature>
<feature type="region of interest" description="Disordered" evidence="3">
    <location>
        <begin position="171"/>
        <end position="192"/>
    </location>
</feature>
<dbReference type="InterPro" id="IPR029016">
    <property type="entry name" value="GAF-like_dom_sf"/>
</dbReference>
<feature type="domain" description="GAF" evidence="4">
    <location>
        <begin position="1579"/>
        <end position="1792"/>
    </location>
</feature>
<feature type="compositionally biased region" description="Low complexity" evidence="3">
    <location>
        <begin position="1166"/>
        <end position="1177"/>
    </location>
</feature>
<evidence type="ECO:0000256" key="3">
    <source>
        <dbReference type="SAM" id="MobiDB-lite"/>
    </source>
</evidence>
<dbReference type="InterPro" id="IPR004843">
    <property type="entry name" value="Calcineurin-like_PHP"/>
</dbReference>
<evidence type="ECO:0000313" key="5">
    <source>
        <dbReference type="EMBL" id="CUI14303.1"/>
    </source>
</evidence>
<dbReference type="InterPro" id="IPR008334">
    <property type="entry name" value="5'-Nucleotdase_C"/>
</dbReference>
<dbReference type="EMBL" id="CYKH01000991">
    <property type="protein sequence ID" value="CUI14303.1"/>
    <property type="molecule type" value="Genomic_DNA"/>
</dbReference>
<dbReference type="InterPro" id="IPR036907">
    <property type="entry name" value="5'-Nucleotdase_C_sf"/>
</dbReference>
<evidence type="ECO:0000256" key="1">
    <source>
        <dbReference type="ARBA" id="ARBA00006654"/>
    </source>
</evidence>
<keyword evidence="6" id="KW-1185">Reference proteome</keyword>
<sequence length="2100" mass="228933">MMLTSLAALGAATARSGILSIFLSPCYSSSSQTERKKPTVETETLELEHREIESSKRKKRGHTQSGEGKIDRKHMTDTHSDESALMVPRRQVRNNSHTLPHLDEESPYTEADAAREHSKHSTSSAVGGGITESPHVTVDQGFISHELPQAGVDGGYTRDMRELSDYEKKEVELDGAPEAPPPHAEERTQDDYLGVYSDVMSQSPVRRAEEQRRRLLATATSASTGLRYRTNPLHLVVQQKIIASIGHYDAQLPPHEGSAEDADATSTQHHQPASGAHASSVTQQRHQQGNLIPSRPTTAPHHNLHQPRKVSPTSPIPRSDYTRPSTALLASVSSKSVRTTSGGVVSLCDQSSQTAAGSDASSIRDLAPRSHPLSIHSTAPARTSPTSQQQQQHPLASGTSGGADEEYSVEDMLSTPKAKRYLEQLLSRPTPFADFTVATLDAPLVGRHHHHHQHERHQHAQHQSPDFEHAEESDSSRDWEPNQPEVTVIPVDGTGAGSSSSSSSSNPDEVEDVSLEEMDNDGTHSESFTPTSSHARGVAGNGFPLPVITSGSATPPVGKRPLVVPVPRSPRNVVTPGSDNGSLLELVPTMSRPQAEFASVISRTMSMVNRVHKQAAFPMDINGGVAFVDPPAAANNPIDVGQTSGTNSGKVTPTSGSMSQHSIGRESRMSFKVNIDKQIKNTMLKAGAAQCAVAMPPNVAVDTTTQSIAGELAHGPFTVDSIRSNGFAWHPTDPTAMDIDSPLLATPADGGRAPTFAVQPQSTPLTLQLTTEGIFIVPQTTDKTHRVYTSFQLSYRRQANSATIVMIALDAITNIRLERGRNTSDDRGVSSTTSDSVLMSVSRSERHSKLIRNAWFPPGVAEVSVAIRTRNAVEIVSSFSTMSIQRLRMLTEGPQLRRKTLTIVHFNDVYNLIEREGPTAAVVGGAARFHTLLNKIRERSHPLVLFSGDFMGPSLMSVDMKGKQMVDFFNQCGVLYGCFGNHEFDYGLKALHEAIQGFTYGAHVFTGSNTQWVMSNMFEASTSMPVAGASQKELFTWNGVRVGIVGLCEDWIGGCSQLAQGEIIYIDMFETGERLARELKADGAEVVIALTHCRLDNDKQLMTRCPSIDLLLGGHDHFFKCVPSLHIVKSGEEFQYLTEITVNVDPLPVATPANSQNAAVSPGMIGSTSSRRTTSGSEAMTASFQSTRNALANPNNNSTSTIPPPPAPIMYSHNHNNNNNGTTSVTPTGSTDMLMLQQDDTKSPLPGVVAPLVVAPPPVPVTAQVSFAVTAYPIHWDIQPSAQMMKLIARYQNKLDERMGGVVGRTAVPLDPRESTVRFREGLLTGFVCDVIVQEMRARLLPNADFAILGGAAFSGKTIIPQGVLTMGHIFDLFPNDTKVMAIRISGATLHKLLTVMVRECPEEAPSFPHCSEDLSFTISLIGGGAPKVNNIQVKGMPLDEDREYVVAVEDFAGKGSGKYKFLKNEAEVLIEEEMAAQVVFWLIDYFSRKKGQTRHTSVALEADALRAEQDRAKKEDRRTRKAQRNRNTQDRLLQSAIDSNAPKFVIPVRQFKPLEFASTLESGALARLYAATTLLSEDVETGSNVALIEKVVTRLLKCMACRVYLFDKVSNILRPLVSQKGVNHAITGQLLADNSSLAGYAVHFNCAVNTKNAPKDPSYTPSVDGSPTLKVQTMLTFPIFYRKQCLGVVQALNKQHPQELDDGGRDMFEQSVSSEDSSTDSESDSESEGEVSGTIRIMVGGASPLTPKEKRRRKKRRTQLCFSDEDQGLALLLSKQIGTQLHFSNMYQRIQLSDEATKNLMEMARLLGRAQKDDSVQTMVLRITDIGKQLIGCDRCSLFLVDKGEMWTVVKTKDLTGNIQIRLPLGTGVAGHAAQTGTKMNIHDAYKSPYFNPETDRRTGYQTRTMLAVPMLSENGESILGVLQLINKNNGKVFTDADEDLAENFVNLAAIAVHNSFEIETLRLGRDESTLQVLPVHELNRITLKQGWKTIRRNLHLVAAMRLVVRGGITFEGIGDSSMMDRGHSIHPLGRSGDDALVAEEMAYKELSPLTSTGGSSGQHRASETPNNVSLRQLTIVRGMQDFDDLQSEAESEDRGERE</sequence>
<feature type="compositionally biased region" description="Polar residues" evidence="3">
    <location>
        <begin position="641"/>
        <end position="662"/>
    </location>
</feature>
<keyword evidence="2" id="KW-0732">Signal</keyword>
<dbReference type="Pfam" id="PF02872">
    <property type="entry name" value="5_nucleotid_C"/>
    <property type="match status" value="1"/>
</dbReference>
<feature type="region of interest" description="Disordered" evidence="3">
    <location>
        <begin position="251"/>
        <end position="322"/>
    </location>
</feature>
<dbReference type="VEuPathDB" id="TriTrypDB:BSAL_84920"/>
<dbReference type="InterPro" id="IPR029052">
    <property type="entry name" value="Metallo-depent_PP-like"/>
</dbReference>
<feature type="compositionally biased region" description="Polar residues" evidence="3">
    <location>
        <begin position="525"/>
        <end position="534"/>
    </location>
</feature>
<feature type="region of interest" description="Disordered" evidence="3">
    <location>
        <begin position="2050"/>
        <end position="2071"/>
    </location>
</feature>
<feature type="compositionally biased region" description="Polar residues" evidence="3">
    <location>
        <begin position="375"/>
        <end position="398"/>
    </location>
</feature>
<evidence type="ECO:0000256" key="2">
    <source>
        <dbReference type="ARBA" id="ARBA00022729"/>
    </source>
</evidence>
<dbReference type="Gene3D" id="3.90.780.10">
    <property type="entry name" value="5'-Nucleotidase, C-terminal domain"/>
    <property type="match status" value="1"/>
</dbReference>
<gene>
    <name evidence="5" type="ORF">BSAL_84920</name>
</gene>
<dbReference type="InterPro" id="IPR006179">
    <property type="entry name" value="5_nucleotidase/apyrase"/>
</dbReference>
<dbReference type="OrthoDB" id="10252235at2759"/>
<comment type="similarity">
    <text evidence="1">Belongs to the 5'-nucleotidase family.</text>
</comment>
<feature type="compositionally biased region" description="Basic and acidic residues" evidence="3">
    <location>
        <begin position="1510"/>
        <end position="1519"/>
    </location>
</feature>
<reference evidence="6" key="1">
    <citation type="submission" date="2015-09" db="EMBL/GenBank/DDBJ databases">
        <authorList>
            <consortium name="Pathogen Informatics"/>
        </authorList>
    </citation>
    <scope>NUCLEOTIDE SEQUENCE [LARGE SCALE GENOMIC DNA]</scope>
    <source>
        <strain evidence="6">Lake Konstanz</strain>
    </source>
</reference>
<proteinExistence type="inferred from homology"/>
<feature type="compositionally biased region" description="Basic and acidic residues" evidence="3">
    <location>
        <begin position="68"/>
        <end position="80"/>
    </location>
</feature>
<dbReference type="SUPFAM" id="SSF55816">
    <property type="entry name" value="5'-nucleotidase (syn. UDP-sugar hydrolase), C-terminal domain"/>
    <property type="match status" value="1"/>
</dbReference>
<feature type="region of interest" description="Disordered" evidence="3">
    <location>
        <begin position="1154"/>
        <end position="1183"/>
    </location>
</feature>
<feature type="compositionally biased region" description="Basic and acidic residues" evidence="3">
    <location>
        <begin position="33"/>
        <end position="55"/>
    </location>
</feature>
<feature type="region of interest" description="Disordered" evidence="3">
    <location>
        <begin position="641"/>
        <end position="667"/>
    </location>
</feature>
<feature type="region of interest" description="Disordered" evidence="3">
    <location>
        <begin position="446"/>
        <end position="580"/>
    </location>
</feature>
<dbReference type="SUPFAM" id="SSF55781">
    <property type="entry name" value="GAF domain-like"/>
    <property type="match status" value="2"/>
</dbReference>
<dbReference type="GO" id="GO:0016787">
    <property type="term" value="F:hydrolase activity"/>
    <property type="evidence" value="ECO:0007669"/>
    <property type="project" value="InterPro"/>
</dbReference>
<dbReference type="Pfam" id="PF01590">
    <property type="entry name" value="GAF"/>
    <property type="match status" value="1"/>
</dbReference>
<feature type="compositionally biased region" description="Basic and acidic residues" evidence="3">
    <location>
        <begin position="1699"/>
        <end position="1709"/>
    </location>
</feature>
<feature type="compositionally biased region" description="Basic residues" evidence="3">
    <location>
        <begin position="446"/>
        <end position="460"/>
    </location>
</feature>
<feature type="compositionally biased region" description="Acidic residues" evidence="3">
    <location>
        <begin position="508"/>
        <end position="520"/>
    </location>
</feature>
<feature type="region of interest" description="Disordered" evidence="3">
    <location>
        <begin position="29"/>
        <end position="80"/>
    </location>
</feature>
<protein>
    <submittedName>
        <fullName evidence="5">5'-nucleotidase-like, putative</fullName>
    </submittedName>
</protein>
<dbReference type="Pfam" id="PF00149">
    <property type="entry name" value="Metallophos"/>
    <property type="match status" value="1"/>
</dbReference>
<feature type="compositionally biased region" description="Polar residues" evidence="3">
    <location>
        <begin position="264"/>
        <end position="297"/>
    </location>
</feature>
<dbReference type="PANTHER" id="PTHR11575:SF48">
    <property type="entry name" value="5'-NUCLEOTIDASE"/>
    <property type="match status" value="1"/>
</dbReference>
<name>A0A0S4KJ47_BODSA</name>